<dbReference type="Pfam" id="PF22042">
    <property type="entry name" value="EF-G_D2"/>
    <property type="match status" value="1"/>
</dbReference>
<dbReference type="PANTHER" id="PTHR43381">
    <property type="entry name" value="TRANSLATION INITIATION FACTOR IF-2-RELATED"/>
    <property type="match status" value="1"/>
</dbReference>
<accession>A0A1F5F696</accession>
<dbReference type="EMBL" id="MFAK01000013">
    <property type="protein sequence ID" value="OGD75191.1"/>
    <property type="molecule type" value="Genomic_DNA"/>
</dbReference>
<comment type="similarity">
    <text evidence="1">Belongs to the TRAFAC class translation factor GTPase superfamily. Classic translation factor GTPase family. IF-2 subfamily.</text>
</comment>
<keyword evidence="2" id="KW-0396">Initiation factor</keyword>
<name>A0A1F5F696_9BACT</name>
<dbReference type="FunFam" id="3.40.50.10050:FF:000001">
    <property type="entry name" value="Translation initiation factor IF-2"/>
    <property type="match status" value="1"/>
</dbReference>
<dbReference type="Pfam" id="PF11987">
    <property type="entry name" value="IF-2"/>
    <property type="match status" value="1"/>
</dbReference>
<protein>
    <recommendedName>
        <fullName evidence="6">Tr-type G domain-containing protein</fullName>
    </recommendedName>
</protein>
<dbReference type="InterPro" id="IPR036925">
    <property type="entry name" value="TIF_IF2_dom3_sf"/>
</dbReference>
<dbReference type="FunFam" id="3.40.50.300:FF:000019">
    <property type="entry name" value="Translation initiation factor IF-2"/>
    <property type="match status" value="1"/>
</dbReference>
<keyword evidence="5" id="KW-0342">GTP-binding</keyword>
<dbReference type="GO" id="GO:0003924">
    <property type="term" value="F:GTPase activity"/>
    <property type="evidence" value="ECO:0007669"/>
    <property type="project" value="InterPro"/>
</dbReference>
<feature type="domain" description="Tr-type G" evidence="6">
    <location>
        <begin position="16"/>
        <end position="185"/>
    </location>
</feature>
<dbReference type="PANTHER" id="PTHR43381:SF5">
    <property type="entry name" value="TR-TYPE G DOMAIN-CONTAINING PROTEIN"/>
    <property type="match status" value="1"/>
</dbReference>
<dbReference type="InterPro" id="IPR027417">
    <property type="entry name" value="P-loop_NTPase"/>
</dbReference>
<reference evidence="7 8" key="1">
    <citation type="journal article" date="2016" name="Nat. Commun.">
        <title>Thousands of microbial genomes shed light on interconnected biogeochemical processes in an aquifer system.</title>
        <authorList>
            <person name="Anantharaman K."/>
            <person name="Brown C.T."/>
            <person name="Hug L.A."/>
            <person name="Sharon I."/>
            <person name="Castelle C.J."/>
            <person name="Probst A.J."/>
            <person name="Thomas B.C."/>
            <person name="Singh A."/>
            <person name="Wilkins M.J."/>
            <person name="Karaoz U."/>
            <person name="Brodie E.L."/>
            <person name="Williams K.H."/>
            <person name="Hubbard S.S."/>
            <person name="Banfield J.F."/>
        </authorList>
    </citation>
    <scope>NUCLEOTIDE SEQUENCE [LARGE SCALE GENOMIC DNA]</scope>
</reference>
<dbReference type="Gene3D" id="3.40.50.10050">
    <property type="entry name" value="Translation initiation factor IF- 2, domain 3"/>
    <property type="match status" value="1"/>
</dbReference>
<dbReference type="GO" id="GO:0005737">
    <property type="term" value="C:cytoplasm"/>
    <property type="evidence" value="ECO:0007669"/>
    <property type="project" value="TreeGrafter"/>
</dbReference>
<dbReference type="Gene3D" id="3.40.50.300">
    <property type="entry name" value="P-loop containing nucleotide triphosphate hydrolases"/>
    <property type="match status" value="1"/>
</dbReference>
<dbReference type="InterPro" id="IPR000795">
    <property type="entry name" value="T_Tr_GTP-bd_dom"/>
</dbReference>
<dbReference type="InterPro" id="IPR005225">
    <property type="entry name" value="Small_GTP-bd"/>
</dbReference>
<dbReference type="InterPro" id="IPR015760">
    <property type="entry name" value="TIF_IF2"/>
</dbReference>
<evidence type="ECO:0000256" key="2">
    <source>
        <dbReference type="ARBA" id="ARBA00022540"/>
    </source>
</evidence>
<evidence type="ECO:0000256" key="4">
    <source>
        <dbReference type="ARBA" id="ARBA00022917"/>
    </source>
</evidence>
<dbReference type="SUPFAM" id="SSF50447">
    <property type="entry name" value="Translation proteins"/>
    <property type="match status" value="2"/>
</dbReference>
<dbReference type="Pfam" id="PF00009">
    <property type="entry name" value="GTP_EFTU"/>
    <property type="match status" value="1"/>
</dbReference>
<proteinExistence type="inferred from homology"/>
<dbReference type="GO" id="GO:0005525">
    <property type="term" value="F:GTP binding"/>
    <property type="evidence" value="ECO:0007669"/>
    <property type="project" value="UniProtKB-KW"/>
</dbReference>
<dbReference type="InterPro" id="IPR053905">
    <property type="entry name" value="EF-G-like_DII"/>
</dbReference>
<dbReference type="CDD" id="cd01887">
    <property type="entry name" value="IF2_eIF5B"/>
    <property type="match status" value="1"/>
</dbReference>
<dbReference type="PROSITE" id="PS51722">
    <property type="entry name" value="G_TR_2"/>
    <property type="match status" value="1"/>
</dbReference>
<evidence type="ECO:0000259" key="6">
    <source>
        <dbReference type="PROSITE" id="PS51722"/>
    </source>
</evidence>
<keyword evidence="3" id="KW-0547">Nucleotide-binding</keyword>
<evidence type="ECO:0000313" key="8">
    <source>
        <dbReference type="Proteomes" id="UP000176191"/>
    </source>
</evidence>
<organism evidence="7 8">
    <name type="scientific">Candidatus Collierbacteria bacterium RIFOXYA2_FULL_46_10</name>
    <dbReference type="NCBI Taxonomy" id="1817726"/>
    <lineage>
        <taxon>Bacteria</taxon>
        <taxon>Candidatus Collieribacteriota</taxon>
    </lineage>
</organism>
<keyword evidence="4" id="KW-0648">Protein biosynthesis</keyword>
<dbReference type="GO" id="GO:0003743">
    <property type="term" value="F:translation initiation factor activity"/>
    <property type="evidence" value="ECO:0007669"/>
    <property type="project" value="UniProtKB-KW"/>
</dbReference>
<dbReference type="InterPro" id="IPR009000">
    <property type="entry name" value="Transl_B-barrel_sf"/>
</dbReference>
<dbReference type="InterPro" id="IPR023115">
    <property type="entry name" value="TIF_IF2_dom3"/>
</dbReference>
<dbReference type="NCBIfam" id="TIGR00231">
    <property type="entry name" value="small_GTP"/>
    <property type="match status" value="1"/>
</dbReference>
<gene>
    <name evidence="7" type="ORF">A2228_02905</name>
</gene>
<evidence type="ECO:0000256" key="3">
    <source>
        <dbReference type="ARBA" id="ARBA00022741"/>
    </source>
</evidence>
<dbReference type="Gene3D" id="2.40.30.10">
    <property type="entry name" value="Translation factors"/>
    <property type="match status" value="2"/>
</dbReference>
<dbReference type="SUPFAM" id="SSF52156">
    <property type="entry name" value="Initiation factor IF2/eIF5b, domain 3"/>
    <property type="match status" value="1"/>
</dbReference>
<comment type="caution">
    <text evidence="7">The sequence shown here is derived from an EMBL/GenBank/DDBJ whole genome shotgun (WGS) entry which is preliminary data.</text>
</comment>
<dbReference type="AlphaFoldDB" id="A0A1F5F696"/>
<evidence type="ECO:0000256" key="5">
    <source>
        <dbReference type="ARBA" id="ARBA00023134"/>
    </source>
</evidence>
<evidence type="ECO:0000313" key="7">
    <source>
        <dbReference type="EMBL" id="OGD75191.1"/>
    </source>
</evidence>
<dbReference type="Proteomes" id="UP000176191">
    <property type="component" value="Unassembled WGS sequence"/>
</dbReference>
<evidence type="ECO:0000256" key="1">
    <source>
        <dbReference type="ARBA" id="ARBA00007733"/>
    </source>
</evidence>
<sequence length="487" mass="52143">MKKQKTPLPQKSSVPSRPPIVAILGHVDHGKTTLLDYIRSTHVAAREAGGITQKIGAYQVDFRGHPLTFIDTPGHAAFNRMRSRGAGVADIAVLVVDAGDGVMPQTIESIKHIQKAAIPFVVAINKVDKEGSNPDSVKAQLTEHQVFVEGYGGNTPFVLISGKTGLGVDSLLETILLLAELEELVSSPDVPLVAPVIEAKLDSTRGPLVSIIVREGTIKVGQDIVGGRVRALFNDLGKSIPFATPGMPVQILGFKILPAVGEIIRSVALPPEPAMAPSDDIASPAIASGDGVAPNRLNLILRADTLGSLEAIEASFTPEINIITVGTGDLTESDILHAISTQALVLGFAVRIPSSVQKLAEAEGVAVKSFTIIYELLDYLEKKVFKLMEPTIDEEELGRGVVLKTFDIDGSHIAGTRVDSGRFETGDTIHLVRSEVSKDAKIRSIRLGREEVKKVETGHECGLLFSPNLDIKEKDLIISYKKINTED</sequence>
<dbReference type="SUPFAM" id="SSF52540">
    <property type="entry name" value="P-loop containing nucleoside triphosphate hydrolases"/>
    <property type="match status" value="1"/>
</dbReference>